<dbReference type="InterPro" id="IPR041183">
    <property type="entry name" value="Cyclophilin-like"/>
</dbReference>
<organism evidence="2 3">
    <name type="scientific">Sedimentibacter hydroxybenzoicus DSM 7310</name>
    <dbReference type="NCBI Taxonomy" id="1123245"/>
    <lineage>
        <taxon>Bacteria</taxon>
        <taxon>Bacillati</taxon>
        <taxon>Bacillota</taxon>
        <taxon>Tissierellia</taxon>
        <taxon>Sedimentibacter</taxon>
    </lineage>
</organism>
<gene>
    <name evidence="2" type="ORF">HZF24_02245</name>
</gene>
<proteinExistence type="predicted"/>
<evidence type="ECO:0000313" key="3">
    <source>
        <dbReference type="Proteomes" id="UP000611629"/>
    </source>
</evidence>
<sequence length="121" mass="13360">MTVDNKEIIIAMFDNPTSHDLISRLPLELTFEDYHGIEKVSYLEGHDPLITDGSESGFDPSAGDVTLYAPWGNIAIFYNDFGYSDGLIPLGHIDSGIEALSEISGEFTVTLELMKDLLQPH</sequence>
<keyword evidence="3" id="KW-1185">Reference proteome</keyword>
<accession>A0A974BH12</accession>
<dbReference type="Proteomes" id="UP000611629">
    <property type="component" value="Unassembled WGS sequence"/>
</dbReference>
<reference evidence="2" key="1">
    <citation type="submission" date="2020-07" db="EMBL/GenBank/DDBJ databases">
        <title>Genomic analysis of a strain of Sedimentibacter Hydroxybenzoicus DSM7310.</title>
        <authorList>
            <person name="Ma S."/>
        </authorList>
    </citation>
    <scope>NUCLEOTIDE SEQUENCE</scope>
    <source>
        <strain evidence="2">DSM 7310</strain>
    </source>
</reference>
<dbReference type="InterPro" id="IPR029000">
    <property type="entry name" value="Cyclophilin-like_dom_sf"/>
</dbReference>
<dbReference type="EMBL" id="JACBNQ010000001">
    <property type="protein sequence ID" value="NYB72957.1"/>
    <property type="molecule type" value="Genomic_DNA"/>
</dbReference>
<dbReference type="Pfam" id="PF18050">
    <property type="entry name" value="Cyclophil_like2"/>
    <property type="match status" value="1"/>
</dbReference>
<evidence type="ECO:0000259" key="1">
    <source>
        <dbReference type="Pfam" id="PF18050"/>
    </source>
</evidence>
<protein>
    <recommendedName>
        <fullName evidence="1">Cyclophilin-like domain-containing protein</fullName>
    </recommendedName>
</protein>
<dbReference type="Gene3D" id="2.40.100.20">
    <property type="match status" value="1"/>
</dbReference>
<comment type="caution">
    <text evidence="2">The sequence shown here is derived from an EMBL/GenBank/DDBJ whole genome shotgun (WGS) entry which is preliminary data.</text>
</comment>
<dbReference type="SUPFAM" id="SSF50891">
    <property type="entry name" value="Cyclophilin-like"/>
    <property type="match status" value="1"/>
</dbReference>
<dbReference type="AlphaFoldDB" id="A0A974BH12"/>
<evidence type="ECO:0000313" key="2">
    <source>
        <dbReference type="EMBL" id="NYB72957.1"/>
    </source>
</evidence>
<name>A0A974BH12_SEDHY</name>
<feature type="domain" description="Cyclophilin-like" evidence="1">
    <location>
        <begin position="1"/>
        <end position="112"/>
    </location>
</feature>